<feature type="binding site" evidence="10">
    <location>
        <position position="259"/>
    </location>
    <ligand>
        <name>UDP-N-acetyl-alpha-D-glucosamine</name>
        <dbReference type="ChEBI" id="CHEBI:57705"/>
    </ligand>
</feature>
<gene>
    <name evidence="10 13" type="primary">murG</name>
    <name evidence="13" type="ORF">AULFYP135_01205</name>
</gene>
<dbReference type="GO" id="GO:0050511">
    <property type="term" value="F:undecaprenyldiphospho-muramoylpentapeptide beta-N-acetylglucosaminyltransferase activity"/>
    <property type="evidence" value="ECO:0007669"/>
    <property type="project" value="UniProtKB-UniRule"/>
</dbReference>
<comment type="function">
    <text evidence="10">Cell wall formation. Catalyzes the transfer of a GlcNAc subunit on undecaprenyl-pyrophosphoryl-MurNAc-pentapeptide (lipid intermediate I) to form undecaprenyl-pyrophosphoryl-MurNAc-(pentapeptide)GlcNAc (lipid intermediate II).</text>
</comment>
<dbReference type="GO" id="GO:0005975">
    <property type="term" value="P:carbohydrate metabolic process"/>
    <property type="evidence" value="ECO:0007669"/>
    <property type="project" value="InterPro"/>
</dbReference>
<comment type="similarity">
    <text evidence="10">Belongs to the glycosyltransferase 28 family. MurG subfamily.</text>
</comment>
<protein>
    <recommendedName>
        <fullName evidence="10">UDP-N-acetylglucosamine--N-acetylmuramyl-(pentapeptide) pyrophosphoryl-undecaprenol N-acetylglucosamine transferase</fullName>
        <ecNumber evidence="10">2.4.1.227</ecNumber>
    </recommendedName>
    <alternativeName>
        <fullName evidence="10">Undecaprenyl-PP-MurNAc-pentapeptide-UDPGlcNAc GlcNAc transferase</fullName>
    </alternativeName>
</protein>
<dbReference type="EMBL" id="CACRSL010000003">
    <property type="protein sequence ID" value="VYS99165.1"/>
    <property type="molecule type" value="Genomic_DNA"/>
</dbReference>
<evidence type="ECO:0000256" key="9">
    <source>
        <dbReference type="ARBA" id="ARBA00023316"/>
    </source>
</evidence>
<dbReference type="GO" id="GO:0005886">
    <property type="term" value="C:plasma membrane"/>
    <property type="evidence" value="ECO:0007669"/>
    <property type="project" value="UniProtKB-SubCell"/>
</dbReference>
<dbReference type="EC" id="2.4.1.227" evidence="10"/>
<evidence type="ECO:0000256" key="10">
    <source>
        <dbReference type="HAMAP-Rule" id="MF_00033"/>
    </source>
</evidence>
<evidence type="ECO:0000259" key="11">
    <source>
        <dbReference type="Pfam" id="PF03033"/>
    </source>
</evidence>
<keyword evidence="8 10" id="KW-0131">Cell cycle</keyword>
<comment type="pathway">
    <text evidence="10">Cell wall biogenesis; peptidoglycan biosynthesis.</text>
</comment>
<keyword evidence="7 10" id="KW-0472">Membrane</keyword>
<dbReference type="PANTHER" id="PTHR21015:SF22">
    <property type="entry name" value="GLYCOSYLTRANSFERASE"/>
    <property type="match status" value="1"/>
</dbReference>
<evidence type="ECO:0000256" key="5">
    <source>
        <dbReference type="ARBA" id="ARBA00022960"/>
    </source>
</evidence>
<dbReference type="UniPathway" id="UPA00219"/>
<dbReference type="InterPro" id="IPR004276">
    <property type="entry name" value="GlycoTrans_28_N"/>
</dbReference>
<reference evidence="13" key="1">
    <citation type="submission" date="2019-11" db="EMBL/GenBank/DDBJ databases">
        <authorList>
            <person name="Feng L."/>
        </authorList>
    </citation>
    <scope>NUCLEOTIDE SEQUENCE</scope>
    <source>
        <strain evidence="13">AundefinedLFYP135</strain>
    </source>
</reference>
<keyword evidence="5 10" id="KW-0133">Cell shape</keyword>
<organism evidence="13">
    <name type="scientific">uncultured Anaerotruncus sp</name>
    <dbReference type="NCBI Taxonomy" id="905011"/>
    <lineage>
        <taxon>Bacteria</taxon>
        <taxon>Bacillati</taxon>
        <taxon>Bacillota</taxon>
        <taxon>Clostridia</taxon>
        <taxon>Eubacteriales</taxon>
        <taxon>Oscillospiraceae</taxon>
        <taxon>Anaerotruncus</taxon>
        <taxon>environmental samples</taxon>
    </lineage>
</organism>
<proteinExistence type="inferred from homology"/>
<dbReference type="CDD" id="cd03785">
    <property type="entry name" value="GT28_MurG"/>
    <property type="match status" value="1"/>
</dbReference>
<dbReference type="AlphaFoldDB" id="A0A6N2T5U6"/>
<evidence type="ECO:0000256" key="3">
    <source>
        <dbReference type="ARBA" id="ARBA00022676"/>
    </source>
</evidence>
<dbReference type="PANTHER" id="PTHR21015">
    <property type="entry name" value="UDP-N-ACETYLGLUCOSAMINE--N-ACETYLMURAMYL-(PENTAPEPTIDE) PYROPHOSPHORYL-UNDECAPRENOL N-ACETYLGLUCOSAMINE TRANSFERASE 1"/>
    <property type="match status" value="1"/>
</dbReference>
<feature type="domain" description="Glycosyl transferase family 28 C-terminal" evidence="12">
    <location>
        <begin position="193"/>
        <end position="361"/>
    </location>
</feature>
<dbReference type="NCBIfam" id="TIGR01133">
    <property type="entry name" value="murG"/>
    <property type="match status" value="1"/>
</dbReference>
<dbReference type="Pfam" id="PF03033">
    <property type="entry name" value="Glyco_transf_28"/>
    <property type="match status" value="1"/>
</dbReference>
<feature type="binding site" evidence="10">
    <location>
        <begin position="10"/>
        <end position="12"/>
    </location>
    <ligand>
        <name>UDP-N-acetyl-alpha-D-glucosamine</name>
        <dbReference type="ChEBI" id="CHEBI:57705"/>
    </ligand>
</feature>
<sequence>MNILFACGGTGGHINPAIAVAGTLKARHPEANILFVGNPRGMEAKLVPKAGYNFYPIRIMGFQRQLNWFNIKYNLRSMGCFISCGPKIRKLIREFQPDVVMGTGGYVSGMVLEKAHAMGVKTICHEQNAYPGVSNRMTAKFADKVLLAVEDAKEHMPPSMDYAVTGNPVREDIIFADRERARKALGVGDRFCILTFGGSLGARRINEAVADLMAWHCGGDRIHHIHATGSYGVELFPQLLKERGAQVEGNRHIDIREYIDNMAQCLAAADLVICRAGASTISELEAAGRASVLIPSPNVAANHQYYNALVLEKRGAAILIEEKDLTGELLCQKVGELVDDPGRLRQLGENAQRLAILDANQRIYQEIMALLAR</sequence>
<comment type="catalytic activity">
    <reaction evidence="10">
        <text>di-trans,octa-cis-undecaprenyl diphospho-N-acetyl-alpha-D-muramoyl-L-alanyl-D-glutamyl-meso-2,6-diaminopimeloyl-D-alanyl-D-alanine + UDP-N-acetyl-alpha-D-glucosamine = di-trans,octa-cis-undecaprenyl diphospho-[N-acetyl-alpha-D-glucosaminyl-(1-&gt;4)]-N-acetyl-alpha-D-muramoyl-L-alanyl-D-glutamyl-meso-2,6-diaminopimeloyl-D-alanyl-D-alanine + UDP + H(+)</text>
        <dbReference type="Rhea" id="RHEA:31227"/>
        <dbReference type="ChEBI" id="CHEBI:15378"/>
        <dbReference type="ChEBI" id="CHEBI:57705"/>
        <dbReference type="ChEBI" id="CHEBI:58223"/>
        <dbReference type="ChEBI" id="CHEBI:61387"/>
        <dbReference type="ChEBI" id="CHEBI:61388"/>
        <dbReference type="EC" id="2.4.1.227"/>
    </reaction>
</comment>
<dbReference type="GO" id="GO:0051301">
    <property type="term" value="P:cell division"/>
    <property type="evidence" value="ECO:0007669"/>
    <property type="project" value="UniProtKB-KW"/>
</dbReference>
<evidence type="ECO:0000313" key="13">
    <source>
        <dbReference type="EMBL" id="VYS99165.1"/>
    </source>
</evidence>
<feature type="binding site" evidence="10">
    <location>
        <position position="199"/>
    </location>
    <ligand>
        <name>UDP-N-acetyl-alpha-D-glucosamine</name>
        <dbReference type="ChEBI" id="CHEBI:57705"/>
    </ligand>
</feature>
<dbReference type="GO" id="GO:0008360">
    <property type="term" value="P:regulation of cell shape"/>
    <property type="evidence" value="ECO:0007669"/>
    <property type="project" value="UniProtKB-KW"/>
</dbReference>
<feature type="binding site" evidence="10">
    <location>
        <position position="170"/>
    </location>
    <ligand>
        <name>UDP-N-acetyl-alpha-D-glucosamine</name>
        <dbReference type="ChEBI" id="CHEBI:57705"/>
    </ligand>
</feature>
<evidence type="ECO:0000256" key="6">
    <source>
        <dbReference type="ARBA" id="ARBA00022984"/>
    </source>
</evidence>
<dbReference type="InterPro" id="IPR007235">
    <property type="entry name" value="Glyco_trans_28_C"/>
</dbReference>
<dbReference type="HAMAP" id="MF_00033">
    <property type="entry name" value="MurG"/>
    <property type="match status" value="1"/>
</dbReference>
<dbReference type="Gene3D" id="3.40.50.2000">
    <property type="entry name" value="Glycogen Phosphorylase B"/>
    <property type="match status" value="2"/>
</dbReference>
<dbReference type="InterPro" id="IPR006009">
    <property type="entry name" value="GlcNAc_MurG"/>
</dbReference>
<keyword evidence="1 10" id="KW-1003">Cell membrane</keyword>
<feature type="domain" description="Glycosyltransferase family 28 N-terminal" evidence="11">
    <location>
        <begin position="3"/>
        <end position="146"/>
    </location>
</feature>
<comment type="subcellular location">
    <subcellularLocation>
        <location evidence="10">Cell membrane</location>
        <topology evidence="10">Peripheral membrane protein</topology>
        <orientation evidence="10">Cytoplasmic side</orientation>
    </subcellularLocation>
</comment>
<keyword evidence="4 10" id="KW-0808">Transferase</keyword>
<evidence type="ECO:0000256" key="1">
    <source>
        <dbReference type="ARBA" id="ARBA00022475"/>
    </source>
</evidence>
<dbReference type="Pfam" id="PF04101">
    <property type="entry name" value="Glyco_tran_28_C"/>
    <property type="match status" value="1"/>
</dbReference>
<dbReference type="SUPFAM" id="SSF53756">
    <property type="entry name" value="UDP-Glycosyltransferase/glycogen phosphorylase"/>
    <property type="match status" value="1"/>
</dbReference>
<keyword evidence="9 10" id="KW-0961">Cell wall biogenesis/degradation</keyword>
<evidence type="ECO:0000256" key="2">
    <source>
        <dbReference type="ARBA" id="ARBA00022618"/>
    </source>
</evidence>
<dbReference type="GO" id="GO:0009252">
    <property type="term" value="P:peptidoglycan biosynthetic process"/>
    <property type="evidence" value="ECO:0007669"/>
    <property type="project" value="UniProtKB-UniRule"/>
</dbReference>
<feature type="binding site" evidence="10">
    <location>
        <position position="128"/>
    </location>
    <ligand>
        <name>UDP-N-acetyl-alpha-D-glucosamine</name>
        <dbReference type="ChEBI" id="CHEBI:57705"/>
    </ligand>
</feature>
<keyword evidence="2 10" id="KW-0132">Cell division</keyword>
<name>A0A6N2T5U6_9FIRM</name>
<dbReference type="GO" id="GO:0071555">
    <property type="term" value="P:cell wall organization"/>
    <property type="evidence" value="ECO:0007669"/>
    <property type="project" value="UniProtKB-KW"/>
</dbReference>
<feature type="binding site" evidence="10">
    <location>
        <position position="304"/>
    </location>
    <ligand>
        <name>UDP-N-acetyl-alpha-D-glucosamine</name>
        <dbReference type="ChEBI" id="CHEBI:57705"/>
    </ligand>
</feature>
<evidence type="ECO:0000259" key="12">
    <source>
        <dbReference type="Pfam" id="PF04101"/>
    </source>
</evidence>
<accession>A0A6N2T5U6</accession>
<evidence type="ECO:0000256" key="7">
    <source>
        <dbReference type="ARBA" id="ARBA00023136"/>
    </source>
</evidence>
<evidence type="ECO:0000256" key="8">
    <source>
        <dbReference type="ARBA" id="ARBA00023306"/>
    </source>
</evidence>
<keyword evidence="6 10" id="KW-0573">Peptidoglycan synthesis</keyword>
<evidence type="ECO:0000256" key="4">
    <source>
        <dbReference type="ARBA" id="ARBA00022679"/>
    </source>
</evidence>
<keyword evidence="3 10" id="KW-0328">Glycosyltransferase</keyword>
<comment type="caution">
    <text evidence="10">Lacks conserved residue(s) required for the propagation of feature annotation.</text>
</comment>